<reference evidence="2" key="5">
    <citation type="submission" date="2014-05" db="EMBL/GenBank/DDBJ databases">
        <authorList>
            <person name="Wang L."/>
            <person name="Yang H."/>
            <person name="Xiang H."/>
        </authorList>
    </citation>
    <scope>NUCLEOTIDE SEQUENCE</scope>
    <source>
        <strain evidence="2">CGMCC 1.2087</strain>
    </source>
</reference>
<protein>
    <submittedName>
        <fullName evidence="5">ArsR family transcriptional regulator</fullName>
    </submittedName>
    <submittedName>
        <fullName evidence="2">Phage PhiH1 repressor protein-like protein</fullName>
    </submittedName>
    <submittedName>
        <fullName evidence="3">Phage PhiH1 repressor-like protein</fullName>
    </submittedName>
</protein>
<gene>
    <name evidence="2" type="ordered locus">HFX_1328</name>
    <name evidence="3" type="ORF">BM92_02550</name>
    <name evidence="4" type="ORF">C439_03870</name>
    <name evidence="5" type="ORF">E6P09_09655</name>
</gene>
<dbReference type="CDD" id="cd00090">
    <property type="entry name" value="HTH_ARSR"/>
    <property type="match status" value="1"/>
</dbReference>
<feature type="domain" description="Ribonuclease R winged-helix" evidence="1">
    <location>
        <begin position="7"/>
        <end position="72"/>
    </location>
</feature>
<evidence type="ECO:0000313" key="6">
    <source>
        <dbReference type="Proteomes" id="UP000006469"/>
    </source>
</evidence>
<reference evidence="5 9" key="6">
    <citation type="submission" date="2019-04" db="EMBL/GenBank/DDBJ databases">
        <title>Methylomes of two halophilic Archaea, Haloarcula marismortui and Haloferax mediterranei.</title>
        <authorList>
            <person name="DasSarma S."/>
            <person name="DasSarma P."/>
            <person name="DasSarma S."/>
            <person name="Fomenkov A."/>
            <person name="Vincze T."/>
            <person name="Anton B.P."/>
            <person name="Roberts R.J."/>
        </authorList>
    </citation>
    <scope>NUCLEOTIDE SEQUENCE [LARGE SCALE GENOMIC DNA]</scope>
    <source>
        <strain evidence="5">ATCC 33500</strain>
        <strain evidence="9">ATCC 33500 / DSM 1411 / JCM 8866 / NBRC 14739 / NCIMB 2177 / R-4</strain>
    </source>
</reference>
<sequence length="82" mass="9392">MTGNDDKILELLAQGRLALNKKAIMVNFELRDIDISYSTVKRRLPMLEEAGLVKMVREQGGYYQITDDGLAYLNEEFEPPEL</sequence>
<dbReference type="EMBL" id="CP007551">
    <property type="protein sequence ID" value="AHZ21602.1"/>
    <property type="molecule type" value="Genomic_DNA"/>
</dbReference>
<dbReference type="OrthoDB" id="285635at2157"/>
<dbReference type="Pfam" id="PF08461">
    <property type="entry name" value="WHD_RNase_R"/>
    <property type="match status" value="1"/>
</dbReference>
<dbReference type="Proteomes" id="UP000011603">
    <property type="component" value="Unassembled WGS sequence"/>
</dbReference>
<dbReference type="SUPFAM" id="SSF46785">
    <property type="entry name" value="Winged helix' DNA-binding domain"/>
    <property type="match status" value="1"/>
</dbReference>
<dbReference type="InterPro" id="IPR011991">
    <property type="entry name" value="ArsR-like_HTH"/>
</dbReference>
<dbReference type="InterPro" id="IPR013668">
    <property type="entry name" value="RNase_R_HTH_12"/>
</dbReference>
<evidence type="ECO:0000259" key="1">
    <source>
        <dbReference type="Pfam" id="PF08461"/>
    </source>
</evidence>
<dbReference type="PaxDb" id="523841-HFX_1328"/>
<dbReference type="STRING" id="523841.HFX_1328"/>
<evidence type="ECO:0000313" key="5">
    <source>
        <dbReference type="EMBL" id="QCQ75513.1"/>
    </source>
</evidence>
<evidence type="ECO:0000313" key="9">
    <source>
        <dbReference type="Proteomes" id="UP000299011"/>
    </source>
</evidence>
<dbReference type="InterPro" id="IPR036390">
    <property type="entry name" value="WH_DNA-bd_sf"/>
</dbReference>
<evidence type="ECO:0000313" key="8">
    <source>
        <dbReference type="Proteomes" id="UP000027075"/>
    </source>
</evidence>
<dbReference type="Proteomes" id="UP000027075">
    <property type="component" value="Chromosome"/>
</dbReference>
<reference evidence="4 7" key="3">
    <citation type="journal article" date="2014" name="PLoS Genet.">
        <title>Phylogenetically driven sequencing of extremely halophilic archaea reveals strategies for static and dynamic osmo-response.</title>
        <authorList>
            <person name="Becker E.A."/>
            <person name="Seitzer P.M."/>
            <person name="Tritt A."/>
            <person name="Larsen D."/>
            <person name="Krusor M."/>
            <person name="Yao A.I."/>
            <person name="Wu D."/>
            <person name="Madern D."/>
            <person name="Eisen J.A."/>
            <person name="Darling A.E."/>
            <person name="Facciotti M.T."/>
        </authorList>
    </citation>
    <scope>NUCLEOTIDE SEQUENCE [LARGE SCALE GENOMIC DNA]</scope>
    <source>
        <strain evidence="4">ATCC 33500</strain>
        <strain evidence="7">ATCC 33500 / DSM 1411 / JCM 8866 / NBRC 14739 / NCIMB 2177 / R-4</strain>
    </source>
</reference>
<organism evidence="2 6">
    <name type="scientific">Haloferax mediterranei (strain ATCC 33500 / DSM 1411 / JCM 8866 / NBRC 14739 / NCIMB 2177 / R-4)</name>
    <name type="common">Halobacterium mediterranei</name>
    <dbReference type="NCBI Taxonomy" id="523841"/>
    <lineage>
        <taxon>Archaea</taxon>
        <taxon>Methanobacteriati</taxon>
        <taxon>Methanobacteriota</taxon>
        <taxon>Stenosarchaea group</taxon>
        <taxon>Halobacteria</taxon>
        <taxon>Halobacteriales</taxon>
        <taxon>Haloferacaceae</taxon>
        <taxon>Haloferax</taxon>
    </lineage>
</organism>
<dbReference type="EMBL" id="AOLO01000004">
    <property type="protein sequence ID" value="EMA03697.1"/>
    <property type="molecule type" value="Genomic_DNA"/>
</dbReference>
<reference evidence="2" key="1">
    <citation type="journal article" date="2012" name="Appl. Environ. Microbiol.">
        <title>Identification of the haloarchaeal phasin (PhaP) that functions in polyhydroxyalkanoate accumulation and granule formation in Haloferax mediterranei.</title>
        <authorList>
            <person name="Cai S."/>
            <person name="Cai L."/>
            <person name="Liu H."/>
            <person name="Liu X."/>
            <person name="Han J."/>
            <person name="Zhou J."/>
            <person name="Xiang H."/>
        </authorList>
    </citation>
    <scope>NUCLEOTIDE SEQUENCE</scope>
    <source>
        <strain evidence="2">CGMCC 1.2087</strain>
    </source>
</reference>
<evidence type="ECO:0000313" key="7">
    <source>
        <dbReference type="Proteomes" id="UP000011603"/>
    </source>
</evidence>
<dbReference type="Proteomes" id="UP000299011">
    <property type="component" value="Chromosome"/>
</dbReference>
<proteinExistence type="predicted"/>
<keyword evidence="7" id="KW-1185">Reference proteome</keyword>
<evidence type="ECO:0000313" key="2">
    <source>
        <dbReference type="EMBL" id="AFK19039.1"/>
    </source>
</evidence>
<dbReference type="Gene3D" id="1.10.10.10">
    <property type="entry name" value="Winged helix-like DNA-binding domain superfamily/Winged helix DNA-binding domain"/>
    <property type="match status" value="1"/>
</dbReference>
<accession>I3R479</accession>
<dbReference type="PATRIC" id="fig|523841.21.peg.786"/>
<dbReference type="EMBL" id="CP001868">
    <property type="protein sequence ID" value="AFK19039.1"/>
    <property type="molecule type" value="Genomic_DNA"/>
</dbReference>
<reference evidence="3 8" key="4">
    <citation type="submission" date="2014-04" db="EMBL/GenBank/DDBJ databases">
        <title>Transcriptional profiles of Haloferax mediterranei on the basis of nitrogen availability.</title>
        <authorList>
            <person name="Bautista V."/>
        </authorList>
    </citation>
    <scope>NUCLEOTIDE SEQUENCE [LARGE SCALE GENOMIC DNA]</scope>
    <source>
        <strain evidence="3">ATCC 33500</strain>
        <strain evidence="8">ATCC 33500 / DSM 1411 / JCM 8866 / NBRC 14739 / NCIMB 2177 / R-4</strain>
    </source>
</reference>
<dbReference type="AlphaFoldDB" id="I3R479"/>
<dbReference type="RefSeq" id="WP_004057210.1">
    <property type="nucleotide sequence ID" value="NZ_AOLO01000004.1"/>
</dbReference>
<dbReference type="HOGENOM" id="CLU_161782_1_0_2"/>
<dbReference type="eggNOG" id="arCOG03924">
    <property type="taxonomic scope" value="Archaea"/>
</dbReference>
<name>I3R479_HALMT</name>
<evidence type="ECO:0000313" key="3">
    <source>
        <dbReference type="EMBL" id="AHZ21602.1"/>
    </source>
</evidence>
<dbReference type="Proteomes" id="UP000006469">
    <property type="component" value="Chromosome"/>
</dbReference>
<dbReference type="InterPro" id="IPR036388">
    <property type="entry name" value="WH-like_DNA-bd_sf"/>
</dbReference>
<evidence type="ECO:0000313" key="4">
    <source>
        <dbReference type="EMBL" id="EMA03697.1"/>
    </source>
</evidence>
<dbReference type="EMBL" id="CP039139">
    <property type="protein sequence ID" value="QCQ75513.1"/>
    <property type="molecule type" value="Genomic_DNA"/>
</dbReference>
<reference evidence="2 6" key="2">
    <citation type="journal article" date="2012" name="J. Bacteriol.">
        <title>Complete genome sequence of the metabolically versatile halophilic archaeon Haloferax mediterranei, a poly(3-hydroxybutyrate-co-3-hydroxyvalerate) producer.</title>
        <authorList>
            <person name="Han J."/>
            <person name="Zhang F."/>
            <person name="Hou J."/>
            <person name="Liu X."/>
            <person name="Li M."/>
            <person name="Liu H."/>
            <person name="Cai L."/>
            <person name="Zhang B."/>
            <person name="Chen Y."/>
            <person name="Zhou J."/>
            <person name="Hu S."/>
            <person name="Xiang H."/>
        </authorList>
    </citation>
    <scope>NUCLEOTIDE SEQUENCE [LARGE SCALE GENOMIC DNA]</scope>
    <source>
        <strain evidence="6">ATCC 33500 / DSM 1411 / JCM 8866 / NBRC 14739 / NCIMB 2177 / R-4</strain>
        <strain evidence="2">CGMCC 1.2087</strain>
    </source>
</reference>
<dbReference type="KEGG" id="hme:HFX_1328"/>